<accession>A0A8S9MN22</accession>
<protein>
    <submittedName>
        <fullName evidence="1">Uncharacterized protein</fullName>
    </submittedName>
</protein>
<proteinExistence type="predicted"/>
<dbReference type="Proteomes" id="UP000712281">
    <property type="component" value="Unassembled WGS sequence"/>
</dbReference>
<evidence type="ECO:0000313" key="1">
    <source>
        <dbReference type="EMBL" id="KAF2619887.1"/>
    </source>
</evidence>
<dbReference type="AlphaFoldDB" id="A0A8S9MN22"/>
<name>A0A8S9MN22_BRACR</name>
<sequence length="74" mass="8292">MTGSLGMRSVLLLRKEFGARFLLMKGGEAVEAMFYSLSYSKSSWITSPEELDQVLFLSYGWYLESSSGEAVHES</sequence>
<dbReference type="EMBL" id="QGKW02000007">
    <property type="protein sequence ID" value="KAF2619887.1"/>
    <property type="molecule type" value="Genomic_DNA"/>
</dbReference>
<organism evidence="1 2">
    <name type="scientific">Brassica cretica</name>
    <name type="common">Mustard</name>
    <dbReference type="NCBI Taxonomy" id="69181"/>
    <lineage>
        <taxon>Eukaryota</taxon>
        <taxon>Viridiplantae</taxon>
        <taxon>Streptophyta</taxon>
        <taxon>Embryophyta</taxon>
        <taxon>Tracheophyta</taxon>
        <taxon>Spermatophyta</taxon>
        <taxon>Magnoliopsida</taxon>
        <taxon>eudicotyledons</taxon>
        <taxon>Gunneridae</taxon>
        <taxon>Pentapetalae</taxon>
        <taxon>rosids</taxon>
        <taxon>malvids</taxon>
        <taxon>Brassicales</taxon>
        <taxon>Brassicaceae</taxon>
        <taxon>Brassiceae</taxon>
        <taxon>Brassica</taxon>
    </lineage>
</organism>
<comment type="caution">
    <text evidence="1">The sequence shown here is derived from an EMBL/GenBank/DDBJ whole genome shotgun (WGS) entry which is preliminary data.</text>
</comment>
<reference evidence="1" key="1">
    <citation type="submission" date="2019-12" db="EMBL/GenBank/DDBJ databases">
        <title>Genome sequencing and annotation of Brassica cretica.</title>
        <authorList>
            <person name="Studholme D.J."/>
            <person name="Sarris P.F."/>
        </authorList>
    </citation>
    <scope>NUCLEOTIDE SEQUENCE</scope>
    <source>
        <strain evidence="1">PFS-001/15</strain>
        <tissue evidence="1">Leaf</tissue>
    </source>
</reference>
<evidence type="ECO:0000313" key="2">
    <source>
        <dbReference type="Proteomes" id="UP000712281"/>
    </source>
</evidence>
<gene>
    <name evidence="1" type="ORF">F2Q68_00038551</name>
</gene>